<dbReference type="InterPro" id="IPR016131">
    <property type="entry name" value="Haemerythrin_Fe_BS"/>
</dbReference>
<gene>
    <name evidence="5" type="ORF">A45J_1620</name>
</gene>
<evidence type="ECO:0000313" key="5">
    <source>
        <dbReference type="EMBL" id="GER93864.1"/>
    </source>
</evidence>
<dbReference type="EMBL" id="BLAB01000001">
    <property type="protein sequence ID" value="GER93864.1"/>
    <property type="molecule type" value="Genomic_DNA"/>
</dbReference>
<comment type="similarity">
    <text evidence="1">Belongs to the hemerythrin family.</text>
</comment>
<evidence type="ECO:0000256" key="1">
    <source>
        <dbReference type="ARBA" id="ARBA00010587"/>
    </source>
</evidence>
<evidence type="ECO:0000256" key="2">
    <source>
        <dbReference type="ARBA" id="ARBA00022723"/>
    </source>
</evidence>
<feature type="domain" description="Hemerythrin-like" evidence="4">
    <location>
        <begin position="14"/>
        <end position="129"/>
    </location>
</feature>
<evidence type="ECO:0000256" key="3">
    <source>
        <dbReference type="ARBA" id="ARBA00023004"/>
    </source>
</evidence>
<dbReference type="InterPro" id="IPR012312">
    <property type="entry name" value="Hemerythrin-like"/>
</dbReference>
<dbReference type="NCBIfam" id="NF033749">
    <property type="entry name" value="bact_hemeryth"/>
    <property type="match status" value="1"/>
</dbReference>
<dbReference type="InterPro" id="IPR012827">
    <property type="entry name" value="Hemerythrin_metal-bd"/>
</dbReference>
<accession>A0A5J4KX93</accession>
<keyword evidence="2" id="KW-0479">Metal-binding</keyword>
<dbReference type="CDD" id="cd12107">
    <property type="entry name" value="Hemerythrin"/>
    <property type="match status" value="1"/>
</dbReference>
<name>A0A5J4KX93_9ZZZZ</name>
<dbReference type="NCBIfam" id="TIGR02481">
    <property type="entry name" value="hemeryth_dom"/>
    <property type="match status" value="1"/>
</dbReference>
<reference evidence="5" key="1">
    <citation type="submission" date="2019-10" db="EMBL/GenBank/DDBJ databases">
        <title>Metagenomic sequencing of thiosulfate-disproportionating enrichment culture.</title>
        <authorList>
            <person name="Umezawa K."/>
            <person name="Kojima H."/>
            <person name="Fukui M."/>
        </authorList>
    </citation>
    <scope>NUCLEOTIDE SEQUENCE</scope>
    <source>
        <strain evidence="5">45J</strain>
    </source>
</reference>
<dbReference type="Pfam" id="PF01814">
    <property type="entry name" value="Hemerythrin"/>
    <property type="match status" value="1"/>
</dbReference>
<evidence type="ECO:0000259" key="4">
    <source>
        <dbReference type="Pfam" id="PF01814"/>
    </source>
</evidence>
<dbReference type="PANTHER" id="PTHR37164">
    <property type="entry name" value="BACTERIOHEMERYTHRIN"/>
    <property type="match status" value="1"/>
</dbReference>
<keyword evidence="3" id="KW-0408">Iron</keyword>
<dbReference type="Gene3D" id="1.20.120.50">
    <property type="entry name" value="Hemerythrin-like"/>
    <property type="match status" value="1"/>
</dbReference>
<comment type="caution">
    <text evidence="5">The sequence shown here is derived from an EMBL/GenBank/DDBJ whole genome shotgun (WGS) entry which is preliminary data.</text>
</comment>
<dbReference type="PANTHER" id="PTHR37164:SF1">
    <property type="entry name" value="BACTERIOHEMERYTHRIN"/>
    <property type="match status" value="1"/>
</dbReference>
<proteinExistence type="inferred from homology"/>
<dbReference type="AlphaFoldDB" id="A0A5J4KX93"/>
<dbReference type="InterPro" id="IPR035938">
    <property type="entry name" value="Hemerythrin-like_sf"/>
</dbReference>
<sequence length="135" mass="15417">MSLFVWSDKFSVNIKQIDEQHKKLVNMLNELHDAMKTGKGKETTGKILSGLIDYVGTHFATEEKLMQQYGYTEYASHKAEHDKLTQKAISLKKDFEQGAPILTVELLNFLKEWLQTHILGTDKKYGPFLNSKGVV</sequence>
<dbReference type="PROSITE" id="PS00550">
    <property type="entry name" value="HEMERYTHRINS"/>
    <property type="match status" value="1"/>
</dbReference>
<dbReference type="GO" id="GO:0046872">
    <property type="term" value="F:metal ion binding"/>
    <property type="evidence" value="ECO:0007669"/>
    <property type="project" value="UniProtKB-KW"/>
</dbReference>
<dbReference type="SUPFAM" id="SSF47188">
    <property type="entry name" value="Hemerythrin-like"/>
    <property type="match status" value="1"/>
</dbReference>
<organism evidence="5">
    <name type="scientific">hot springs metagenome</name>
    <dbReference type="NCBI Taxonomy" id="433727"/>
    <lineage>
        <taxon>unclassified sequences</taxon>
        <taxon>metagenomes</taxon>
        <taxon>ecological metagenomes</taxon>
    </lineage>
</organism>
<dbReference type="InterPro" id="IPR050669">
    <property type="entry name" value="Hemerythrin"/>
</dbReference>
<protein>
    <submittedName>
        <fullName evidence="5">Hemerythrin</fullName>
    </submittedName>
</protein>